<dbReference type="InterPro" id="IPR006564">
    <property type="entry name" value="Znf_PMZ"/>
</dbReference>
<keyword evidence="4 6" id="KW-0862">Zinc</keyword>
<dbReference type="PANTHER" id="PTHR31669">
    <property type="entry name" value="PROTEIN FAR1-RELATED SEQUENCE 10-RELATED"/>
    <property type="match status" value="1"/>
</dbReference>
<dbReference type="InterPro" id="IPR031052">
    <property type="entry name" value="FHY3/FAR1"/>
</dbReference>
<evidence type="ECO:0000256" key="4">
    <source>
        <dbReference type="ARBA" id="ARBA00022833"/>
    </source>
</evidence>
<dbReference type="InterPro" id="IPR007527">
    <property type="entry name" value="Znf_SWIM"/>
</dbReference>
<evidence type="ECO:0000256" key="6">
    <source>
        <dbReference type="RuleBase" id="RU367018"/>
    </source>
</evidence>
<gene>
    <name evidence="8" type="ORF">PHJA_002231000</name>
</gene>
<dbReference type="GO" id="GO:0005634">
    <property type="term" value="C:nucleus"/>
    <property type="evidence" value="ECO:0007669"/>
    <property type="project" value="UniProtKB-SubCell"/>
</dbReference>
<keyword evidence="6" id="KW-0539">Nucleus</keyword>
<dbReference type="EMBL" id="BMAC01000645">
    <property type="protein sequence ID" value="GFQ00871.1"/>
    <property type="molecule type" value="Genomic_DNA"/>
</dbReference>
<comment type="function">
    <text evidence="6">Putative transcription activator involved in regulating light control of development.</text>
</comment>
<dbReference type="PANTHER" id="PTHR31669:SF62">
    <property type="entry name" value="PROTEIN FAR1-RELATED SEQUENCE 1"/>
    <property type="match status" value="1"/>
</dbReference>
<dbReference type="GO" id="GO:0008270">
    <property type="term" value="F:zinc ion binding"/>
    <property type="evidence" value="ECO:0007669"/>
    <property type="project" value="UniProtKB-UniRule"/>
</dbReference>
<dbReference type="Pfam" id="PF03101">
    <property type="entry name" value="FAR1"/>
    <property type="match status" value="1"/>
</dbReference>
<protein>
    <recommendedName>
        <fullName evidence="6">Protein FAR1-RELATED SEQUENCE</fullName>
    </recommendedName>
</protein>
<comment type="similarity">
    <text evidence="1 6">Belongs to the FHY3/FAR1 family.</text>
</comment>
<evidence type="ECO:0000259" key="7">
    <source>
        <dbReference type="PROSITE" id="PS50966"/>
    </source>
</evidence>
<evidence type="ECO:0000256" key="1">
    <source>
        <dbReference type="ARBA" id="ARBA00005889"/>
    </source>
</evidence>
<dbReference type="AlphaFoldDB" id="A0A830CM00"/>
<keyword evidence="9" id="KW-1185">Reference proteome</keyword>
<evidence type="ECO:0000313" key="9">
    <source>
        <dbReference type="Proteomes" id="UP000653305"/>
    </source>
</evidence>
<name>A0A830CM00_9LAMI</name>
<evidence type="ECO:0000256" key="5">
    <source>
        <dbReference type="PROSITE-ProRule" id="PRU00325"/>
    </source>
</evidence>
<keyword evidence="2 6" id="KW-0479">Metal-binding</keyword>
<accession>A0A830CM00</accession>
<dbReference type="InterPro" id="IPR004330">
    <property type="entry name" value="FAR1_DNA_bnd_dom"/>
</dbReference>
<feature type="domain" description="SWIM-type" evidence="7">
    <location>
        <begin position="440"/>
        <end position="476"/>
    </location>
</feature>
<evidence type="ECO:0000313" key="8">
    <source>
        <dbReference type="EMBL" id="GFQ00871.1"/>
    </source>
</evidence>
<dbReference type="SMART" id="SM00575">
    <property type="entry name" value="ZnF_PMZ"/>
    <property type="match status" value="1"/>
</dbReference>
<sequence>MEFESKEDAFNFYKEYALSAGFSAIIKASRRSRVSGKFIDAKFVCTRYGTKRPTCSSDNPDPLKKKRGRINRSVSKTDCNACMHVKSRQDGKWIISSFINEHNHELVSDLRNNVNTRARKKKTPVSLCQPSDQSLLSFRDGDARDMLDYLSRMQDENPYFFYAIDLNREHRLRNVLWVNPKSRIDYDNFGDAVLFDTTYKKNEFKLPFVPFIGMNSHLQFVLLGCAFVADESKSTYAWVLRAWLTSMRGQAPKVILTDQDPILKEAIDEVFPDSRHCFCLWHVLSKIQEKLGYVIRKHENFVNKFYKCVLKSQTEAQFEERWLKLVGRFDLGSDGWVRSLYDDRLKWVPLFMKDVFFAGLCSTQRSESVLDRCLLRKTSLKEFLCRYDIALHEKYEDESPFEKQMATIYTNAVFKKFQVEVLGAVACHPKIENEDNNQVFKVTWDEKTSDTCCTCRFFEYNGFLCRHMMIVLQICGVNSIPEKYILRRWTKDAKKKKNREATKRADNCVESRSERYYDICWRACDLVDEGSLCQESYDVVFTALNEILRKCERISNSETEKVS</sequence>
<dbReference type="OrthoDB" id="742364at2759"/>
<dbReference type="Pfam" id="PF04434">
    <property type="entry name" value="SWIM"/>
    <property type="match status" value="1"/>
</dbReference>
<organism evidence="8 9">
    <name type="scientific">Phtheirospermum japonicum</name>
    <dbReference type="NCBI Taxonomy" id="374723"/>
    <lineage>
        <taxon>Eukaryota</taxon>
        <taxon>Viridiplantae</taxon>
        <taxon>Streptophyta</taxon>
        <taxon>Embryophyta</taxon>
        <taxon>Tracheophyta</taxon>
        <taxon>Spermatophyta</taxon>
        <taxon>Magnoliopsida</taxon>
        <taxon>eudicotyledons</taxon>
        <taxon>Gunneridae</taxon>
        <taxon>Pentapetalae</taxon>
        <taxon>asterids</taxon>
        <taxon>lamiids</taxon>
        <taxon>Lamiales</taxon>
        <taxon>Orobanchaceae</taxon>
        <taxon>Orobanchaceae incertae sedis</taxon>
        <taxon>Phtheirospermum</taxon>
    </lineage>
</organism>
<evidence type="ECO:0000256" key="2">
    <source>
        <dbReference type="ARBA" id="ARBA00022723"/>
    </source>
</evidence>
<comment type="subcellular location">
    <subcellularLocation>
        <location evidence="6">Nucleus</location>
    </subcellularLocation>
</comment>
<dbReference type="InterPro" id="IPR018289">
    <property type="entry name" value="MULE_transposase_dom"/>
</dbReference>
<dbReference type="GO" id="GO:0006355">
    <property type="term" value="P:regulation of DNA-templated transcription"/>
    <property type="evidence" value="ECO:0007669"/>
    <property type="project" value="UniProtKB-UniRule"/>
</dbReference>
<comment type="caution">
    <text evidence="8">The sequence shown here is derived from an EMBL/GenBank/DDBJ whole genome shotgun (WGS) entry which is preliminary data.</text>
</comment>
<dbReference type="Pfam" id="PF10551">
    <property type="entry name" value="MULE"/>
    <property type="match status" value="1"/>
</dbReference>
<evidence type="ECO:0000256" key="3">
    <source>
        <dbReference type="ARBA" id="ARBA00022771"/>
    </source>
</evidence>
<dbReference type="PROSITE" id="PS50966">
    <property type="entry name" value="ZF_SWIM"/>
    <property type="match status" value="1"/>
</dbReference>
<proteinExistence type="inferred from homology"/>
<reference evidence="8" key="1">
    <citation type="submission" date="2020-07" db="EMBL/GenBank/DDBJ databases">
        <title>Ethylene signaling mediates host invasion by parasitic plants.</title>
        <authorList>
            <person name="Yoshida S."/>
        </authorList>
    </citation>
    <scope>NUCLEOTIDE SEQUENCE</scope>
    <source>
        <strain evidence="8">Okayama</strain>
    </source>
</reference>
<dbReference type="Proteomes" id="UP000653305">
    <property type="component" value="Unassembled WGS sequence"/>
</dbReference>
<keyword evidence="3 5" id="KW-0863">Zinc-finger</keyword>